<dbReference type="AlphaFoldDB" id="A0A645CB40"/>
<evidence type="ECO:0000313" key="1">
    <source>
        <dbReference type="EMBL" id="MPM74157.1"/>
    </source>
</evidence>
<organism evidence="1">
    <name type="scientific">bioreactor metagenome</name>
    <dbReference type="NCBI Taxonomy" id="1076179"/>
    <lineage>
        <taxon>unclassified sequences</taxon>
        <taxon>metagenomes</taxon>
        <taxon>ecological metagenomes</taxon>
    </lineage>
</organism>
<accession>A0A645CB40</accession>
<sequence>MIRGVGRVPGGVLEDIAPDHRRGDGAVVAESDHRAAGVVARRQRSQPLQCGRLVDARRQAQPVVDADGRGHRLIDQFIETRQSQTVEHPGLLDGIRTDVAVQE</sequence>
<comment type="caution">
    <text evidence="1">The sequence shown here is derived from an EMBL/GenBank/DDBJ whole genome shotgun (WGS) entry which is preliminary data.</text>
</comment>
<proteinExistence type="predicted"/>
<dbReference type="EMBL" id="VSSQ01025785">
    <property type="protein sequence ID" value="MPM74157.1"/>
    <property type="molecule type" value="Genomic_DNA"/>
</dbReference>
<reference evidence="1" key="1">
    <citation type="submission" date="2019-08" db="EMBL/GenBank/DDBJ databases">
        <authorList>
            <person name="Kucharzyk K."/>
            <person name="Murdoch R.W."/>
            <person name="Higgins S."/>
            <person name="Loffler F."/>
        </authorList>
    </citation>
    <scope>NUCLEOTIDE SEQUENCE</scope>
</reference>
<protein>
    <submittedName>
        <fullName evidence="1">Uncharacterized protein</fullName>
    </submittedName>
</protein>
<name>A0A645CB40_9ZZZZ</name>
<gene>
    <name evidence="1" type="ORF">SDC9_121142</name>
</gene>